<comment type="caution">
    <text evidence="1">The sequence shown here is derived from an EMBL/GenBank/DDBJ whole genome shotgun (WGS) entry which is preliminary data.</text>
</comment>
<dbReference type="InterPro" id="IPR037196">
    <property type="entry name" value="HSP90_C"/>
</dbReference>
<evidence type="ECO:0000313" key="1">
    <source>
        <dbReference type="EMBL" id="PNI44413.1"/>
    </source>
</evidence>
<sequence>RHALIKKLNQLRASEPGLAQLLVDQIYENAMIAAGLVDDPRAMVGRLNELLVKALERH</sequence>
<evidence type="ECO:0000313" key="2">
    <source>
        <dbReference type="Proteomes" id="UP000236370"/>
    </source>
</evidence>
<accession>A0A2J8LAV9</accession>
<dbReference type="SUPFAM" id="SSF110942">
    <property type="entry name" value="HSP90 C-terminal domain"/>
    <property type="match status" value="1"/>
</dbReference>
<proteinExistence type="predicted"/>
<dbReference type="EMBL" id="NBAG03000299">
    <property type="protein sequence ID" value="PNI44413.1"/>
    <property type="molecule type" value="Genomic_DNA"/>
</dbReference>
<dbReference type="Gene3D" id="1.20.120.790">
    <property type="entry name" value="Heat shock protein 90, C-terminal domain"/>
    <property type="match status" value="1"/>
</dbReference>
<protein>
    <submittedName>
        <fullName evidence="1">TRAP1 isoform 17</fullName>
    </submittedName>
</protein>
<feature type="non-terminal residue" evidence="1">
    <location>
        <position position="1"/>
    </location>
</feature>
<name>A0A2J8LAV9_PANTR</name>
<dbReference type="Proteomes" id="UP000236370">
    <property type="component" value="Unassembled WGS sequence"/>
</dbReference>
<reference evidence="1 2" key="1">
    <citation type="submission" date="2017-12" db="EMBL/GenBank/DDBJ databases">
        <title>High-resolution comparative analysis of great ape genomes.</title>
        <authorList>
            <person name="Pollen A."/>
            <person name="Hastie A."/>
            <person name="Hormozdiari F."/>
            <person name="Dougherty M."/>
            <person name="Liu R."/>
            <person name="Chaisson M."/>
            <person name="Hoppe E."/>
            <person name="Hill C."/>
            <person name="Pang A."/>
            <person name="Hillier L."/>
            <person name="Baker C."/>
            <person name="Armstrong J."/>
            <person name="Shendure J."/>
            <person name="Paten B."/>
            <person name="Wilson R."/>
            <person name="Chao H."/>
            <person name="Schneider V."/>
            <person name="Ventura M."/>
            <person name="Kronenberg Z."/>
            <person name="Murali S."/>
            <person name="Gordon D."/>
            <person name="Cantsilieris S."/>
            <person name="Munson K."/>
            <person name="Nelson B."/>
            <person name="Raja A."/>
            <person name="Underwood J."/>
            <person name="Diekhans M."/>
            <person name="Fiddes I."/>
            <person name="Haussler D."/>
            <person name="Eichler E."/>
        </authorList>
    </citation>
    <scope>NUCLEOTIDE SEQUENCE [LARGE SCALE GENOMIC DNA]</scope>
    <source>
        <strain evidence="1">Yerkes chimp pedigree #C0471</strain>
    </source>
</reference>
<gene>
    <name evidence="1" type="ORF">CK820_G0031309</name>
</gene>
<dbReference type="AlphaFoldDB" id="A0A2J8LAV9"/>
<organism evidence="1 2">
    <name type="scientific">Pan troglodytes</name>
    <name type="common">Chimpanzee</name>
    <dbReference type="NCBI Taxonomy" id="9598"/>
    <lineage>
        <taxon>Eukaryota</taxon>
        <taxon>Metazoa</taxon>
        <taxon>Chordata</taxon>
        <taxon>Craniata</taxon>
        <taxon>Vertebrata</taxon>
        <taxon>Euteleostomi</taxon>
        <taxon>Mammalia</taxon>
        <taxon>Eutheria</taxon>
        <taxon>Euarchontoglires</taxon>
        <taxon>Primates</taxon>
        <taxon>Haplorrhini</taxon>
        <taxon>Catarrhini</taxon>
        <taxon>Hominidae</taxon>
        <taxon>Pan</taxon>
    </lineage>
</organism>